<dbReference type="SUPFAM" id="SSF51905">
    <property type="entry name" value="FAD/NAD(P)-binding domain"/>
    <property type="match status" value="1"/>
</dbReference>
<keyword evidence="3" id="KW-0274">FAD</keyword>
<dbReference type="GO" id="GO:0071949">
    <property type="term" value="F:FAD binding"/>
    <property type="evidence" value="ECO:0007669"/>
    <property type="project" value="InterPro"/>
</dbReference>
<dbReference type="AlphaFoldDB" id="A0A2V1DJ34"/>
<dbReference type="OrthoDB" id="10016252at2759"/>
<dbReference type="SUPFAM" id="SSF54373">
    <property type="entry name" value="FAD-linked reductases, C-terminal domain"/>
    <property type="match status" value="1"/>
</dbReference>
<dbReference type="Pfam" id="PF01494">
    <property type="entry name" value="FAD_binding_3"/>
    <property type="match status" value="1"/>
</dbReference>
<organism evidence="6 7">
    <name type="scientific">Periconia macrospinosa</name>
    <dbReference type="NCBI Taxonomy" id="97972"/>
    <lineage>
        <taxon>Eukaryota</taxon>
        <taxon>Fungi</taxon>
        <taxon>Dikarya</taxon>
        <taxon>Ascomycota</taxon>
        <taxon>Pezizomycotina</taxon>
        <taxon>Dothideomycetes</taxon>
        <taxon>Pleosporomycetidae</taxon>
        <taxon>Pleosporales</taxon>
        <taxon>Massarineae</taxon>
        <taxon>Periconiaceae</taxon>
        <taxon>Periconia</taxon>
    </lineage>
</organism>
<dbReference type="EMBL" id="KZ805426">
    <property type="protein sequence ID" value="PVH97871.1"/>
    <property type="molecule type" value="Genomic_DNA"/>
</dbReference>
<dbReference type="InterPro" id="IPR002938">
    <property type="entry name" value="FAD-bd"/>
</dbReference>
<name>A0A2V1DJ34_9PLEO</name>
<dbReference type="PRINTS" id="PR00420">
    <property type="entry name" value="RNGMNOXGNASE"/>
</dbReference>
<proteinExistence type="predicted"/>
<dbReference type="Gene3D" id="3.50.50.60">
    <property type="entry name" value="FAD/NAD(P)-binding domain"/>
    <property type="match status" value="1"/>
</dbReference>
<keyword evidence="4" id="KW-0560">Oxidoreductase</keyword>
<evidence type="ECO:0000313" key="7">
    <source>
        <dbReference type="Proteomes" id="UP000244855"/>
    </source>
</evidence>
<gene>
    <name evidence="6" type="ORF">DM02DRAFT_719613</name>
</gene>
<evidence type="ECO:0000313" key="6">
    <source>
        <dbReference type="EMBL" id="PVH97871.1"/>
    </source>
</evidence>
<sequence>MGASQSFFRLPFRSPPKHERDEFDLAIIGAGPTGLLAAVLARQLNLDTIVLDAKDAPLSVGGADAITARTQQYLESASTTYADGEFTSRQPTWWNNIPHTFYNTLLMIGQPFIERHLASYLDIPVHYSEPVISLSHDQGPHQTAIIRTANRTIKAKYCLAADGAKSFVRNELGIGWEGTKPNMVWAVLDCWIESTFLLAKEIITLQIDGQSRMAWIPRERGMQRFYILLDGEITLEKAQAEVRRHMAPHPVEFTHIEWFSKFEIKERVASTFLYPTPAGPYILAGDSAHVHSVNGGQGMNTGLSDAFNLIWRIALLIKYPSLPLATQTALLKSYDTERRSSAKEVVDVAAKLVRSTTAEAKHYVELIQKNSGFITGMGVKYTGLESECVRESERSLFKAGERCPDLWLQEESGASSRLYQKLRYGRYLLLVIGNDACINKKFKGEFVTVIRLKPLQAKAIGVEKQSEKEDTHENAYRKDAFGSAYVKRDEEYLVLVRPDCYTEFVGGVDEVLQYFNERYPI</sequence>
<evidence type="ECO:0000256" key="1">
    <source>
        <dbReference type="ARBA" id="ARBA00001974"/>
    </source>
</evidence>
<dbReference type="STRING" id="97972.A0A2V1DJ34"/>
<dbReference type="GO" id="GO:0016709">
    <property type="term" value="F:oxidoreductase activity, acting on paired donors, with incorporation or reduction of molecular oxygen, NAD(P)H as one donor, and incorporation of one atom of oxygen"/>
    <property type="evidence" value="ECO:0007669"/>
    <property type="project" value="UniProtKB-ARBA"/>
</dbReference>
<feature type="domain" description="FAD-binding" evidence="5">
    <location>
        <begin position="24"/>
        <end position="348"/>
    </location>
</feature>
<dbReference type="PANTHER" id="PTHR43004:SF19">
    <property type="entry name" value="BINDING MONOOXYGENASE, PUTATIVE (JCVI)-RELATED"/>
    <property type="match status" value="1"/>
</dbReference>
<dbReference type="InterPro" id="IPR050641">
    <property type="entry name" value="RIFMO-like"/>
</dbReference>
<evidence type="ECO:0000256" key="2">
    <source>
        <dbReference type="ARBA" id="ARBA00022630"/>
    </source>
</evidence>
<keyword evidence="7" id="KW-1185">Reference proteome</keyword>
<dbReference type="Proteomes" id="UP000244855">
    <property type="component" value="Unassembled WGS sequence"/>
</dbReference>
<dbReference type="Gene3D" id="3.40.30.120">
    <property type="match status" value="1"/>
</dbReference>
<evidence type="ECO:0000256" key="4">
    <source>
        <dbReference type="ARBA" id="ARBA00023002"/>
    </source>
</evidence>
<keyword evidence="2" id="KW-0285">Flavoprotein</keyword>
<comment type="cofactor">
    <cofactor evidence="1">
        <name>FAD</name>
        <dbReference type="ChEBI" id="CHEBI:57692"/>
    </cofactor>
</comment>
<dbReference type="PANTHER" id="PTHR43004">
    <property type="entry name" value="TRK SYSTEM POTASSIUM UPTAKE PROTEIN"/>
    <property type="match status" value="1"/>
</dbReference>
<evidence type="ECO:0000256" key="3">
    <source>
        <dbReference type="ARBA" id="ARBA00022827"/>
    </source>
</evidence>
<evidence type="ECO:0000259" key="5">
    <source>
        <dbReference type="Pfam" id="PF01494"/>
    </source>
</evidence>
<accession>A0A2V1DJ34</accession>
<protein>
    <submittedName>
        <fullName evidence="6">FAD/NAD(P)-binding domain-containing protein</fullName>
    </submittedName>
</protein>
<reference evidence="6 7" key="1">
    <citation type="journal article" date="2018" name="Sci. Rep.">
        <title>Comparative genomics provides insights into the lifestyle and reveals functional heterogeneity of dark septate endophytic fungi.</title>
        <authorList>
            <person name="Knapp D.G."/>
            <person name="Nemeth J.B."/>
            <person name="Barry K."/>
            <person name="Hainaut M."/>
            <person name="Henrissat B."/>
            <person name="Johnson J."/>
            <person name="Kuo A."/>
            <person name="Lim J.H.P."/>
            <person name="Lipzen A."/>
            <person name="Nolan M."/>
            <person name="Ohm R.A."/>
            <person name="Tamas L."/>
            <person name="Grigoriev I.V."/>
            <person name="Spatafora J.W."/>
            <person name="Nagy L.G."/>
            <person name="Kovacs G.M."/>
        </authorList>
    </citation>
    <scope>NUCLEOTIDE SEQUENCE [LARGE SCALE GENOMIC DNA]</scope>
    <source>
        <strain evidence="6 7">DSE2036</strain>
    </source>
</reference>
<dbReference type="InterPro" id="IPR036188">
    <property type="entry name" value="FAD/NAD-bd_sf"/>
</dbReference>
<dbReference type="Gene3D" id="3.30.9.10">
    <property type="entry name" value="D-Amino Acid Oxidase, subunit A, domain 2"/>
    <property type="match status" value="1"/>
</dbReference>